<dbReference type="STRING" id="1121421.SAMN02745123_00823"/>
<reference evidence="6" key="1">
    <citation type="submission" date="2016-11" db="EMBL/GenBank/DDBJ databases">
        <authorList>
            <person name="Varghese N."/>
            <person name="Submissions S."/>
        </authorList>
    </citation>
    <scope>NUCLEOTIDE SEQUENCE [LARGE SCALE GENOMIC DNA]</scope>
    <source>
        <strain evidence="6">DSM 10349</strain>
    </source>
</reference>
<comment type="similarity">
    <text evidence="3">Belongs to the Nudix hydrolase family.</text>
</comment>
<evidence type="ECO:0000313" key="5">
    <source>
        <dbReference type="EMBL" id="SHK13532.1"/>
    </source>
</evidence>
<dbReference type="PANTHER" id="PTHR43046:SF2">
    <property type="entry name" value="8-OXO-DGTP DIPHOSPHATASE-RELATED"/>
    <property type="match status" value="1"/>
</dbReference>
<dbReference type="RefSeq" id="WP_072911143.1">
    <property type="nucleotide sequence ID" value="NZ_FRAR01000007.1"/>
</dbReference>
<dbReference type="PROSITE" id="PS00893">
    <property type="entry name" value="NUDIX_BOX"/>
    <property type="match status" value="1"/>
</dbReference>
<dbReference type="OrthoDB" id="9810449at2"/>
<protein>
    <submittedName>
        <fullName evidence="5">ADP-ribose pyrophosphatase YjhB, NUDIX family</fullName>
    </submittedName>
</protein>
<dbReference type="GO" id="GO:0016787">
    <property type="term" value="F:hydrolase activity"/>
    <property type="evidence" value="ECO:0007669"/>
    <property type="project" value="UniProtKB-KW"/>
</dbReference>
<evidence type="ECO:0000256" key="3">
    <source>
        <dbReference type="RuleBase" id="RU003476"/>
    </source>
</evidence>
<evidence type="ECO:0000259" key="4">
    <source>
        <dbReference type="PROSITE" id="PS51462"/>
    </source>
</evidence>
<dbReference type="InterPro" id="IPR020084">
    <property type="entry name" value="NUDIX_hydrolase_CS"/>
</dbReference>
<dbReference type="AlphaFoldDB" id="A0A1M6Q067"/>
<dbReference type="InterPro" id="IPR020476">
    <property type="entry name" value="Nudix_hydrolase"/>
</dbReference>
<name>A0A1M6Q067_9FIRM</name>
<dbReference type="SUPFAM" id="SSF55811">
    <property type="entry name" value="Nudix"/>
    <property type="match status" value="1"/>
</dbReference>
<dbReference type="InterPro" id="IPR015797">
    <property type="entry name" value="NUDIX_hydrolase-like_dom_sf"/>
</dbReference>
<comment type="cofactor">
    <cofactor evidence="1">
        <name>Mg(2+)</name>
        <dbReference type="ChEBI" id="CHEBI:18420"/>
    </cofactor>
</comment>
<dbReference type="PROSITE" id="PS51462">
    <property type="entry name" value="NUDIX"/>
    <property type="match status" value="1"/>
</dbReference>
<dbReference type="Pfam" id="PF00293">
    <property type="entry name" value="NUDIX"/>
    <property type="match status" value="1"/>
</dbReference>
<dbReference type="PRINTS" id="PR00502">
    <property type="entry name" value="NUDIXFAMILY"/>
</dbReference>
<evidence type="ECO:0000313" key="6">
    <source>
        <dbReference type="Proteomes" id="UP000183997"/>
    </source>
</evidence>
<dbReference type="InterPro" id="IPR000086">
    <property type="entry name" value="NUDIX_hydrolase_dom"/>
</dbReference>
<sequence length="146" mass="16286">MAEVKEIRPGVAIVIFNKEGEVLLQKRADVNLWGIPSGHVEPGETVKNAAIREILEETGLQVKILRLIGVYSDPSSQVFQYPDGRVTHFVTCCFQAKVIGGELSVISSETLDLRYFPCDRLPANILKMHPHWLTDALTPTAQSFIR</sequence>
<feature type="domain" description="Nudix hydrolase" evidence="4">
    <location>
        <begin position="6"/>
        <end position="139"/>
    </location>
</feature>
<gene>
    <name evidence="5" type="ORF">SAMN02745123_00823</name>
</gene>
<evidence type="ECO:0000256" key="2">
    <source>
        <dbReference type="ARBA" id="ARBA00022801"/>
    </source>
</evidence>
<proteinExistence type="inferred from homology"/>
<dbReference type="EMBL" id="FRAR01000007">
    <property type="protein sequence ID" value="SHK13532.1"/>
    <property type="molecule type" value="Genomic_DNA"/>
</dbReference>
<dbReference type="Proteomes" id="UP000183997">
    <property type="component" value="Unassembled WGS sequence"/>
</dbReference>
<dbReference type="PANTHER" id="PTHR43046">
    <property type="entry name" value="GDP-MANNOSE MANNOSYL HYDROLASE"/>
    <property type="match status" value="1"/>
</dbReference>
<accession>A0A1M6Q067</accession>
<dbReference type="Gene3D" id="3.90.79.10">
    <property type="entry name" value="Nucleoside Triphosphate Pyrophosphohydrolase"/>
    <property type="match status" value="1"/>
</dbReference>
<keyword evidence="6" id="KW-1185">Reference proteome</keyword>
<organism evidence="5 6">
    <name type="scientific">Desulforamulus aeronauticus DSM 10349</name>
    <dbReference type="NCBI Taxonomy" id="1121421"/>
    <lineage>
        <taxon>Bacteria</taxon>
        <taxon>Bacillati</taxon>
        <taxon>Bacillota</taxon>
        <taxon>Clostridia</taxon>
        <taxon>Eubacteriales</taxon>
        <taxon>Peptococcaceae</taxon>
        <taxon>Desulforamulus</taxon>
    </lineage>
</organism>
<keyword evidence="2 3" id="KW-0378">Hydrolase</keyword>
<evidence type="ECO:0000256" key="1">
    <source>
        <dbReference type="ARBA" id="ARBA00001946"/>
    </source>
</evidence>